<dbReference type="AlphaFoldDB" id="A0AAN6PD40"/>
<dbReference type="EMBL" id="MU854421">
    <property type="protein sequence ID" value="KAK4038688.1"/>
    <property type="molecule type" value="Genomic_DNA"/>
</dbReference>
<reference evidence="4" key="1">
    <citation type="journal article" date="2023" name="Mol. Phylogenet. Evol.">
        <title>Genome-scale phylogeny and comparative genomics of the fungal order Sordariales.</title>
        <authorList>
            <person name="Hensen N."/>
            <person name="Bonometti L."/>
            <person name="Westerberg I."/>
            <person name="Brannstrom I.O."/>
            <person name="Guillou S."/>
            <person name="Cros-Aarteil S."/>
            <person name="Calhoun S."/>
            <person name="Haridas S."/>
            <person name="Kuo A."/>
            <person name="Mondo S."/>
            <person name="Pangilinan J."/>
            <person name="Riley R."/>
            <person name="LaButti K."/>
            <person name="Andreopoulos B."/>
            <person name="Lipzen A."/>
            <person name="Chen C."/>
            <person name="Yan M."/>
            <person name="Daum C."/>
            <person name="Ng V."/>
            <person name="Clum A."/>
            <person name="Steindorff A."/>
            <person name="Ohm R.A."/>
            <person name="Martin F."/>
            <person name="Silar P."/>
            <person name="Natvig D.O."/>
            <person name="Lalanne C."/>
            <person name="Gautier V."/>
            <person name="Ament-Velasquez S.L."/>
            <person name="Kruys A."/>
            <person name="Hutchinson M.I."/>
            <person name="Powell A.J."/>
            <person name="Barry K."/>
            <person name="Miller A.N."/>
            <person name="Grigoriev I.V."/>
            <person name="Debuchy R."/>
            <person name="Gladieux P."/>
            <person name="Hiltunen Thoren M."/>
            <person name="Johannesson H."/>
        </authorList>
    </citation>
    <scope>NUCLEOTIDE SEQUENCE [LARGE SCALE GENOMIC DNA]</scope>
    <source>
        <strain evidence="4">CBS 284.82</strain>
    </source>
</reference>
<evidence type="ECO:0000313" key="3">
    <source>
        <dbReference type="EMBL" id="KAK4038688.1"/>
    </source>
</evidence>
<feature type="compositionally biased region" description="Polar residues" evidence="1">
    <location>
        <begin position="169"/>
        <end position="199"/>
    </location>
</feature>
<evidence type="ECO:0000313" key="4">
    <source>
        <dbReference type="Proteomes" id="UP001303115"/>
    </source>
</evidence>
<feature type="transmembrane region" description="Helical" evidence="2">
    <location>
        <begin position="222"/>
        <end position="244"/>
    </location>
</feature>
<keyword evidence="4" id="KW-1185">Reference proteome</keyword>
<keyword evidence="2" id="KW-0812">Transmembrane</keyword>
<comment type="caution">
    <text evidence="3">The sequence shown here is derived from an EMBL/GenBank/DDBJ whole genome shotgun (WGS) entry which is preliminary data.</text>
</comment>
<gene>
    <name evidence="3" type="ORF">C8A01DRAFT_17257</name>
</gene>
<evidence type="ECO:0000256" key="1">
    <source>
        <dbReference type="SAM" id="MobiDB-lite"/>
    </source>
</evidence>
<feature type="transmembrane region" description="Helical" evidence="2">
    <location>
        <begin position="250"/>
        <end position="270"/>
    </location>
</feature>
<sequence>MGEGPGVGVLGEEGGRKLGVVFCRAGLWLGQRGSVLFLERDVWGDEAGARMYKARSRSAVGGQVDEEEITASMEDVVLEAVEEGWDPLDQLPGVIAEVVYHRWLELFDFLEPQPPAPCEGTAACYQRILRSLELNDEGEDYMPWTKLITRMKYRIELLPPLQDKPPAPSSTALKTTDSTPNTPNQATESQAHTTKSSFSRGGRNRRPRRTDENQRALDRLSYLGGILIPLPIVSSILSMGGVYGPDGSRFFVFWALAVPLAGLTVLLIYADTIRKAEVWIEIETDLVMPSPGGGGSESSSEGDTGPVADKVKHGGPVAWRRQRVNGDGEQPAPGRPDGVPFVADHDVEERIIDMPTAAAATASVQPEDEEVDWLPRHRWSMGWGQVPLVILERPADGSKPKAWKREQLGWSGAIRTILYKKFRDGSDVPEGVAACEKAGRRKTN</sequence>
<feature type="region of interest" description="Disordered" evidence="1">
    <location>
        <begin position="159"/>
        <end position="215"/>
    </location>
</feature>
<keyword evidence="2" id="KW-1133">Transmembrane helix</keyword>
<accession>A0AAN6PD40</accession>
<organism evidence="3 4">
    <name type="scientific">Parachaetomium inaequale</name>
    <dbReference type="NCBI Taxonomy" id="2588326"/>
    <lineage>
        <taxon>Eukaryota</taxon>
        <taxon>Fungi</taxon>
        <taxon>Dikarya</taxon>
        <taxon>Ascomycota</taxon>
        <taxon>Pezizomycotina</taxon>
        <taxon>Sordariomycetes</taxon>
        <taxon>Sordariomycetidae</taxon>
        <taxon>Sordariales</taxon>
        <taxon>Chaetomiaceae</taxon>
        <taxon>Parachaetomium</taxon>
    </lineage>
</organism>
<protein>
    <submittedName>
        <fullName evidence="3">Uncharacterized protein</fullName>
    </submittedName>
</protein>
<feature type="region of interest" description="Disordered" evidence="1">
    <location>
        <begin position="288"/>
        <end position="339"/>
    </location>
</feature>
<proteinExistence type="predicted"/>
<evidence type="ECO:0000256" key="2">
    <source>
        <dbReference type="SAM" id="Phobius"/>
    </source>
</evidence>
<dbReference type="Proteomes" id="UP001303115">
    <property type="component" value="Unassembled WGS sequence"/>
</dbReference>
<name>A0AAN6PD40_9PEZI</name>
<keyword evidence="2" id="KW-0472">Membrane</keyword>